<keyword evidence="3" id="KW-1185">Reference proteome</keyword>
<name>A0CA29_PARTE</name>
<reference evidence="2 3" key="1">
    <citation type="journal article" date="2006" name="Nature">
        <title>Global trends of whole-genome duplications revealed by the ciliate Paramecium tetraurelia.</title>
        <authorList>
            <consortium name="Genoscope"/>
            <person name="Aury J.-M."/>
            <person name="Jaillon O."/>
            <person name="Duret L."/>
            <person name="Noel B."/>
            <person name="Jubin C."/>
            <person name="Porcel B.M."/>
            <person name="Segurens B."/>
            <person name="Daubin V."/>
            <person name="Anthouard V."/>
            <person name="Aiach N."/>
            <person name="Arnaiz O."/>
            <person name="Billaut A."/>
            <person name="Beisson J."/>
            <person name="Blanc I."/>
            <person name="Bouhouche K."/>
            <person name="Camara F."/>
            <person name="Duharcourt S."/>
            <person name="Guigo R."/>
            <person name="Gogendeau D."/>
            <person name="Katinka M."/>
            <person name="Keller A.-M."/>
            <person name="Kissmehl R."/>
            <person name="Klotz C."/>
            <person name="Koll F."/>
            <person name="Le Moue A."/>
            <person name="Lepere C."/>
            <person name="Malinsky S."/>
            <person name="Nowacki M."/>
            <person name="Nowak J.K."/>
            <person name="Plattner H."/>
            <person name="Poulain J."/>
            <person name="Ruiz F."/>
            <person name="Serrano V."/>
            <person name="Zagulski M."/>
            <person name="Dessen P."/>
            <person name="Betermier M."/>
            <person name="Weissenbach J."/>
            <person name="Scarpelli C."/>
            <person name="Schachter V."/>
            <person name="Sperling L."/>
            <person name="Meyer E."/>
            <person name="Cohen J."/>
            <person name="Wincker P."/>
        </authorList>
    </citation>
    <scope>NUCLEOTIDE SEQUENCE [LARGE SCALE GENOMIC DNA]</scope>
    <source>
        <strain evidence="2 3">Stock d4-2</strain>
    </source>
</reference>
<keyword evidence="1" id="KW-1133">Transmembrane helix</keyword>
<organism evidence="2 3">
    <name type="scientific">Paramecium tetraurelia</name>
    <dbReference type="NCBI Taxonomy" id="5888"/>
    <lineage>
        <taxon>Eukaryota</taxon>
        <taxon>Sar</taxon>
        <taxon>Alveolata</taxon>
        <taxon>Ciliophora</taxon>
        <taxon>Intramacronucleata</taxon>
        <taxon>Oligohymenophorea</taxon>
        <taxon>Peniculida</taxon>
        <taxon>Parameciidae</taxon>
        <taxon>Paramecium</taxon>
    </lineage>
</organism>
<feature type="transmembrane region" description="Helical" evidence="1">
    <location>
        <begin position="2548"/>
        <end position="2568"/>
    </location>
</feature>
<feature type="transmembrane region" description="Helical" evidence="1">
    <location>
        <begin position="2735"/>
        <end position="2757"/>
    </location>
</feature>
<protein>
    <submittedName>
        <fullName evidence="2">Uncharacterized protein</fullName>
    </submittedName>
</protein>
<evidence type="ECO:0000313" key="2">
    <source>
        <dbReference type="EMBL" id="CAK67646.1"/>
    </source>
</evidence>
<keyword evidence="1" id="KW-0472">Membrane</keyword>
<dbReference type="InterPro" id="IPR006212">
    <property type="entry name" value="Furin_repeat"/>
</dbReference>
<feature type="transmembrane region" description="Helical" evidence="1">
    <location>
        <begin position="23"/>
        <end position="43"/>
    </location>
</feature>
<dbReference type="eggNOG" id="KOG3525">
    <property type="taxonomic scope" value="Eukaryota"/>
</dbReference>
<evidence type="ECO:0000256" key="1">
    <source>
        <dbReference type="SAM" id="Phobius"/>
    </source>
</evidence>
<accession>A0CA29</accession>
<dbReference type="EMBL" id="CT868053">
    <property type="protein sequence ID" value="CAK67646.1"/>
    <property type="molecule type" value="Genomic_DNA"/>
</dbReference>
<dbReference type="KEGG" id="ptm:GSPATT00036425001"/>
<dbReference type="OMA" id="FNTETHY"/>
<dbReference type="SUPFAM" id="SSF57184">
    <property type="entry name" value="Growth factor receptor domain"/>
    <property type="match status" value="1"/>
</dbReference>
<dbReference type="OrthoDB" id="77931at2759"/>
<keyword evidence="1" id="KW-0812">Transmembrane</keyword>
<dbReference type="GeneID" id="5020828"/>
<dbReference type="PANTHER" id="PTHR11319">
    <property type="entry name" value="G PROTEIN-COUPLED RECEPTOR-RELATED"/>
    <property type="match status" value="1"/>
</dbReference>
<proteinExistence type="predicted"/>
<feature type="transmembrane region" description="Helical" evidence="1">
    <location>
        <begin position="2599"/>
        <end position="2625"/>
    </location>
</feature>
<dbReference type="HOGENOM" id="CLU_000411_0_0_1"/>
<dbReference type="RefSeq" id="XP_001435043.1">
    <property type="nucleotide sequence ID" value="XM_001435006.1"/>
</dbReference>
<feature type="transmembrane region" description="Helical" evidence="1">
    <location>
        <begin position="2455"/>
        <end position="2475"/>
    </location>
</feature>
<dbReference type="CDD" id="cd00064">
    <property type="entry name" value="FU"/>
    <property type="match status" value="1"/>
</dbReference>
<dbReference type="InterPro" id="IPR009030">
    <property type="entry name" value="Growth_fac_rcpt_cys_sf"/>
</dbReference>
<dbReference type="PANTHER" id="PTHR11319:SF35">
    <property type="entry name" value="OUTER MEMBRANE PROTEIN PMPC-RELATED"/>
    <property type="match status" value="1"/>
</dbReference>
<dbReference type="STRING" id="5888.A0CA29"/>
<feature type="transmembrane region" description="Helical" evidence="1">
    <location>
        <begin position="2511"/>
        <end position="2536"/>
    </location>
</feature>
<gene>
    <name evidence="2" type="ORF">GSPATT00036425001</name>
</gene>
<dbReference type="Proteomes" id="UP000000600">
    <property type="component" value="Unassembled WGS sequence"/>
</dbReference>
<dbReference type="InParanoid" id="A0CA29"/>
<evidence type="ECO:0000313" key="3">
    <source>
        <dbReference type="Proteomes" id="UP000000600"/>
    </source>
</evidence>
<sequence>MIAISLNIDSKSNNSVGFLYGQLIFYSQSIDMLFAIFFLSLIANFSSLQIREMDSLYQYSQESIVISEKAPSIFNAFRYGLWSKYNPLTNILQVGNVGMFDSDCFLLHSAVEELSLALNLIYYDCVDYSSKKVQKTIAFIDNDEVEHSFTITIDPLEYENVWYLFEIIQWPLLERFELRFIYKQETFNRFLNIKKPFKDENLKLIFGGGMIVTNSKIGIITPGTKFSYFPGKLIQIKFQFEDIPEDEDQELLARTSFKPFEQCDCQINDILTLDDISINRLENQFFTSQNTNCNSFQLSGWLKITDIIQNSDVFTYQLIALTSNFQNQLANKNLSPFTLSYKISQIKNQIIVTTYSYTFPSATISFSDDPFLITKELDLTNTLLLWQKLQVQLLDDQLIINVKFYEGHDIYEYNIQQQVNQFKCTQFKLQYGNILQSTANYFKIIVRNMGFNNCNAIDTLQICHYSCEECDGPTSNNCLSCSIESQRIYLPDFKACVCPFDTIDEKKCKSYTDLKFKVSDKRKVMPKCNYGYFEYEDSCLRCPTIINDQFVICLECIQNPQGWSKNSQCEYDLYISKNGEVANQKWRGTLIYYTFDGDELLLCNRCSKKSPFLAEEQEIQQILGQQYLSFQCQFLFDYCSRCWISVDGFECLVCFYGFNLIDNHCVSKVKIPDDVKYCPTSSYVTHQRKCKLCPILHCKYCFEYQDHDLSKCTLYIGFGDFDIDNEIKIGCALCEDNYIFDFEIGICIQDTPKIQNCLRSYIYDGQEICTLSSIDDFSVALEIINCHTHLPHCEQCVLSPQYTIKCIVCQVGYSASIQNGGCYLADEFGVYGGKIVIDAVFELKDGWVQRIQSFMMKFLPNKYFYFQAKFDNWLLQMIVECQDNYFLGQYFQCHKKCDSSCLECIVDGSDLQFCNKCPLNYYQQPIRDQINGICSGCSQLCQACTSRTDAEIKAHQPNFIINGNNFIHTKKCLKQLQIPNIYMDPYDQTTKYCFDETCSKMLEYNFDIYYCEWFNIFLEEEIDINYLNAIGIDSLVLSFNFTTFANSCTIQNLEMNTKLKSKVFSLNYIHFIYTSREGLIMKYIDFLYFNNIDKIEINQIIHETYEQFQVLMENNHQQIQLYLSNFIIQDSQIQDIVSVFQSEKFGDVIMNNVYLLNTSFINSSFLNLTDYMLQGTIQIDTFVIRNCTMLNSNFFQITNNQLILSIKNVLIEDSDFTNVFIYFFDFNVFQSSTVDVYNITVKNSKFVNSSLFNFQNYITLYLRYLQLESNTLISTNFIISNHNTSLSYIKIQNNEFVESQLITMLERTENKSMVVLLNQIEASNNQFENSKCFKLFTNQEFSQIDLTISNLIFNEISSIDSSDTRSYLFQIKALKLKIQNVDFRNLKNIFLFSIFDSNEILIQNVIYANSAQIYQVPFSQSCQVEINEKNQMLKIENFFTLKIVSVQIINQFAIDESFLDLSQRQQFEKPASLDLADLAFRGNVQIYKKSQRLLSLLALYSEWSLNVHINKIQFFENCFHSVPEIYFQSYASLVFMNIKSSDIEIFNFSSQSNAFTNSSNSFIFIEANTIKIQNLQVSNHNILTSELWERFYGLQLGVLLNQQQINQVVFQALNISNIGGVGQLKASVFTCLNCNFQNVLALRSFLFDITTLYQGIIKFINLIASDLIGDLKQETDSQGCISISCQDSSLELEISKSSFRNIYNRMSPSILSIQPSKIRNKIRLIDTSFEDCLSLMNSILLVQFSNKIYNKNTVELRNIMIVQQLNSWLKHFQQLGTLSLQELLLISSNQNSLLNIESSSILIFNISIQGVYLSPIFKIVNTPKLKINQVWIKEIKLFYSFTLINIQQMLDIQTIVLFEHVNIFSTSIYEAKLQRVEISDFDFVLNDCVVVTTLEKKFQENQLFYYLNDILTIMEEHNEDQLSLINIYTLSSKHTFYFNKLELVNNNCLYCTSGLIKFDLASFQSIKIQELICINNIIKQFGCINFLSEIQDSPAIQIFSSAFLFNRGTQGVAISSNKPIILKQCKTIQNIATYRGGGLYLELNSNQFIIENSVIIENQAEEGGGLYTIGNGVLNQHNLNKTYLLFNNASVYGNNLIVNPTHLALFINSQEMKVYEVDPEQIQTDVLRITPYSTIQQEKLIETSYLMIPSGQSIEDFSLSMPKLQQTYQQIKTIEIMLKNSLKEFQKNIINSTCLISDKIVKMNGEKINGNLQNVSLLYQKEKSTFDLSSITFYFDPYEKDYRYLEISIICLKEGQINPLKYVIQAQSYKCQLGEFHVENGCQICQSNQGFYSVTYDVIKCSIFDKEKFLEITSNAIKLQEGYWRPNYLSDYSTLCFKKPSFCVGGWDIGDELCSKGHVGALCEECDIYNIRGDGQYLKNLQNSECLSCFGISDSILPFILNSIWQIYKYNIRAILSIILTVKSIVKSNDLFLFLKVKERFSQILFKLNQDRESILIKMFLNYLWIFSLIFTFNINFSFQFNFVDSASNTSLSMANNLDCYLSQIVGFQLIYSKIILILLLIFWQFVIIMIGLLVLPDILNSKLKISIVSNILLCLYIFNYAGFIKMLCSAVSYREISNIKYIQGDLTLKFNTETHYQWMYFLVLPGLIIFGCLIPLLLFLLMYFKRNGLDFYTLRPHICYLFNEYVSKRYYWEQIKLSNKALIILFLTYFETNTHLKASLIGLSLICYQQFAAKKKPYIIQTFNILDLEMSQKCSVSIFLAAVKYESEISNNKVISLVLQICLILLFFLITFPFIYQIGITNYKKYKILAFSSFHLVFKYFRFTKASKVFEQFLDEQSKKDQRLKENFTKLRKFLIVFSKAQIKNRPVILSRFNSSKNYQQTLLTTELQAQSVMLTANRLE</sequence>